<evidence type="ECO:0000313" key="1">
    <source>
        <dbReference type="EMBL" id="KAG2583836.1"/>
    </source>
</evidence>
<gene>
    <name evidence="1" type="ORF">PVAP13_6KG247800</name>
</gene>
<keyword evidence="2" id="KW-1185">Reference proteome</keyword>
<proteinExistence type="predicted"/>
<dbReference type="EMBL" id="CM029047">
    <property type="protein sequence ID" value="KAG2583836.1"/>
    <property type="molecule type" value="Genomic_DNA"/>
</dbReference>
<accession>A0A8T0RF85</accession>
<organism evidence="1 2">
    <name type="scientific">Panicum virgatum</name>
    <name type="common">Blackwell switchgrass</name>
    <dbReference type="NCBI Taxonomy" id="38727"/>
    <lineage>
        <taxon>Eukaryota</taxon>
        <taxon>Viridiplantae</taxon>
        <taxon>Streptophyta</taxon>
        <taxon>Embryophyta</taxon>
        <taxon>Tracheophyta</taxon>
        <taxon>Spermatophyta</taxon>
        <taxon>Magnoliopsida</taxon>
        <taxon>Liliopsida</taxon>
        <taxon>Poales</taxon>
        <taxon>Poaceae</taxon>
        <taxon>PACMAD clade</taxon>
        <taxon>Panicoideae</taxon>
        <taxon>Panicodae</taxon>
        <taxon>Paniceae</taxon>
        <taxon>Panicinae</taxon>
        <taxon>Panicum</taxon>
        <taxon>Panicum sect. Hiantes</taxon>
    </lineage>
</organism>
<evidence type="ECO:0000313" key="2">
    <source>
        <dbReference type="Proteomes" id="UP000823388"/>
    </source>
</evidence>
<dbReference type="Proteomes" id="UP000823388">
    <property type="component" value="Chromosome 6K"/>
</dbReference>
<name>A0A8T0RF85_PANVG</name>
<sequence length="62" mass="7004">MKLIKGIPCSSSSGDRFPLLILHQNDRFGKDLCPAVAMALVSSMEERNNMREIEKEGNWAHM</sequence>
<reference evidence="1" key="1">
    <citation type="submission" date="2020-05" db="EMBL/GenBank/DDBJ databases">
        <title>WGS assembly of Panicum virgatum.</title>
        <authorList>
            <person name="Lovell J.T."/>
            <person name="Jenkins J."/>
            <person name="Shu S."/>
            <person name="Juenger T.E."/>
            <person name="Schmutz J."/>
        </authorList>
    </citation>
    <scope>NUCLEOTIDE SEQUENCE</scope>
    <source>
        <strain evidence="1">AP13</strain>
    </source>
</reference>
<dbReference type="AlphaFoldDB" id="A0A8T0RF85"/>
<comment type="caution">
    <text evidence="1">The sequence shown here is derived from an EMBL/GenBank/DDBJ whole genome shotgun (WGS) entry which is preliminary data.</text>
</comment>
<protein>
    <submittedName>
        <fullName evidence="1">Uncharacterized protein</fullName>
    </submittedName>
</protein>